<evidence type="ECO:0000256" key="6">
    <source>
        <dbReference type="RuleBase" id="RU000461"/>
    </source>
</evidence>
<dbReference type="GO" id="GO:0020037">
    <property type="term" value="F:heme binding"/>
    <property type="evidence" value="ECO:0007669"/>
    <property type="project" value="InterPro"/>
</dbReference>
<evidence type="ECO:0000256" key="7">
    <source>
        <dbReference type="SAM" id="SignalP"/>
    </source>
</evidence>
<dbReference type="Proteomes" id="UP000799423">
    <property type="component" value="Unassembled WGS sequence"/>
</dbReference>
<keyword evidence="2 5" id="KW-0479">Metal-binding</keyword>
<dbReference type="InterPro" id="IPR036396">
    <property type="entry name" value="Cyt_P450_sf"/>
</dbReference>
<dbReference type="PRINTS" id="PR00385">
    <property type="entry name" value="P450"/>
</dbReference>
<evidence type="ECO:0000256" key="2">
    <source>
        <dbReference type="ARBA" id="ARBA00022723"/>
    </source>
</evidence>
<sequence>MHHFQALAALAAIVAWVLLQRINSRVKVPKGLRQVPGPRGLPIVGNTLQLGEYPHRAIIDWSRKYGELFKVKIGYENWVFINSPSAVREIMDRQSAVTSGRQHFPVLMDIISGGKRFLFMNYTPEWRRLRATVHKLLTPKASQGFRPSQNFEAKQLIHDILTDNANQENFYMHVRRYTTSVVMTSTYGRRVPVWDCEDVREIYGLMKEFSENAGPGAFLADVYPPLAKLPIPLQWWRARALRYYRRQRDIWMKYWDTLQTQIAQNVAPECFVRQWHDAGFEKQNVDSEQAAFVAGTMIEAGSETTSAALNIAIKYLAAFPEAQRAAHEELSRVIGESRSPTFEDEPYLPYIRAMVKETLRIRPVTTMGSPHYTTSDVIYKDFFIPKNTVVSLSQYAIHYDPRRWEDPEKFDPSRYLKYPLTAGAYAAGGDADARDHFDFGAGRRICPGMHLAENSLFITLSKILWAFEIKPPFGPDAKEEEVDVSDAAFEPGMNTLPKPYKIRFVARSPEIERKLREEWKVAQENGFMLGNVSVELGGVVVS</sequence>
<evidence type="ECO:0000256" key="3">
    <source>
        <dbReference type="ARBA" id="ARBA00023002"/>
    </source>
</evidence>
<dbReference type="InterPro" id="IPR017972">
    <property type="entry name" value="Cyt_P450_CS"/>
</dbReference>
<dbReference type="GO" id="GO:0016705">
    <property type="term" value="F:oxidoreductase activity, acting on paired donors, with incorporation or reduction of molecular oxygen"/>
    <property type="evidence" value="ECO:0007669"/>
    <property type="project" value="InterPro"/>
</dbReference>
<dbReference type="SUPFAM" id="SSF48264">
    <property type="entry name" value="Cytochrome P450"/>
    <property type="match status" value="1"/>
</dbReference>
<proteinExistence type="inferred from homology"/>
<accession>A0A6A7B689</accession>
<keyword evidence="4 5" id="KW-0408">Iron</keyword>
<evidence type="ECO:0000256" key="4">
    <source>
        <dbReference type="ARBA" id="ARBA00023004"/>
    </source>
</evidence>
<dbReference type="OrthoDB" id="1103324at2759"/>
<keyword evidence="3 6" id="KW-0560">Oxidoreductase</keyword>
<keyword evidence="6" id="KW-0503">Monooxygenase</keyword>
<dbReference type="InterPro" id="IPR001128">
    <property type="entry name" value="Cyt_P450"/>
</dbReference>
<name>A0A6A7B689_9PLEO</name>
<keyword evidence="9" id="KW-1185">Reference proteome</keyword>
<dbReference type="EMBL" id="MU006305">
    <property type="protein sequence ID" value="KAF2850843.1"/>
    <property type="molecule type" value="Genomic_DNA"/>
</dbReference>
<evidence type="ECO:0000256" key="1">
    <source>
        <dbReference type="ARBA" id="ARBA00010617"/>
    </source>
</evidence>
<comment type="cofactor">
    <cofactor evidence="5">
        <name>heme</name>
        <dbReference type="ChEBI" id="CHEBI:30413"/>
    </cofactor>
</comment>
<feature type="chain" id="PRO_5025422783" evidence="7">
    <location>
        <begin position="20"/>
        <end position="542"/>
    </location>
</feature>
<feature type="signal peptide" evidence="7">
    <location>
        <begin position="1"/>
        <end position="19"/>
    </location>
</feature>
<reference evidence="8" key="1">
    <citation type="submission" date="2020-01" db="EMBL/GenBank/DDBJ databases">
        <authorList>
            <consortium name="DOE Joint Genome Institute"/>
            <person name="Haridas S."/>
            <person name="Albert R."/>
            <person name="Binder M."/>
            <person name="Bloem J."/>
            <person name="Labutti K."/>
            <person name="Salamov A."/>
            <person name="Andreopoulos B."/>
            <person name="Baker S.E."/>
            <person name="Barry K."/>
            <person name="Bills G."/>
            <person name="Bluhm B.H."/>
            <person name="Cannon C."/>
            <person name="Castanera R."/>
            <person name="Culley D.E."/>
            <person name="Daum C."/>
            <person name="Ezra D."/>
            <person name="Gonzalez J.B."/>
            <person name="Henrissat B."/>
            <person name="Kuo A."/>
            <person name="Liang C."/>
            <person name="Lipzen A."/>
            <person name="Lutzoni F."/>
            <person name="Magnuson J."/>
            <person name="Mondo S."/>
            <person name="Nolan M."/>
            <person name="Ohm R."/>
            <person name="Pangilinan J."/>
            <person name="Park H.-J."/>
            <person name="Ramirez L."/>
            <person name="Alfaro M."/>
            <person name="Sun H."/>
            <person name="Tritt A."/>
            <person name="Yoshinaga Y."/>
            <person name="Zwiers L.-H."/>
            <person name="Turgeon B.G."/>
            <person name="Goodwin S.B."/>
            <person name="Spatafora J.W."/>
            <person name="Crous P.W."/>
            <person name="Grigoriev I.V."/>
        </authorList>
    </citation>
    <scope>NUCLEOTIDE SEQUENCE</scope>
    <source>
        <strain evidence="8">IPT5</strain>
    </source>
</reference>
<evidence type="ECO:0000313" key="9">
    <source>
        <dbReference type="Proteomes" id="UP000799423"/>
    </source>
</evidence>
<protein>
    <submittedName>
        <fullName evidence="8">O-methylsterigmatocystin oxidoreductase</fullName>
    </submittedName>
</protein>
<dbReference type="InterPro" id="IPR002401">
    <property type="entry name" value="Cyt_P450_E_grp-I"/>
</dbReference>
<feature type="binding site" description="axial binding residue" evidence="5">
    <location>
        <position position="446"/>
    </location>
    <ligand>
        <name>heme</name>
        <dbReference type="ChEBI" id="CHEBI:30413"/>
    </ligand>
    <ligandPart>
        <name>Fe</name>
        <dbReference type="ChEBI" id="CHEBI:18248"/>
    </ligandPart>
</feature>
<comment type="similarity">
    <text evidence="1 6">Belongs to the cytochrome P450 family.</text>
</comment>
<dbReference type="InterPro" id="IPR050364">
    <property type="entry name" value="Cytochrome_P450_fung"/>
</dbReference>
<evidence type="ECO:0000313" key="8">
    <source>
        <dbReference type="EMBL" id="KAF2850843.1"/>
    </source>
</evidence>
<dbReference type="GO" id="GO:0004497">
    <property type="term" value="F:monooxygenase activity"/>
    <property type="evidence" value="ECO:0007669"/>
    <property type="project" value="UniProtKB-KW"/>
</dbReference>
<keyword evidence="5 6" id="KW-0349">Heme</keyword>
<evidence type="ECO:0000256" key="5">
    <source>
        <dbReference type="PIRSR" id="PIRSR602401-1"/>
    </source>
</evidence>
<dbReference type="Pfam" id="PF00067">
    <property type="entry name" value="p450"/>
    <property type="match status" value="1"/>
</dbReference>
<keyword evidence="7" id="KW-0732">Signal</keyword>
<organism evidence="8 9">
    <name type="scientific">Plenodomus tracheiphilus IPT5</name>
    <dbReference type="NCBI Taxonomy" id="1408161"/>
    <lineage>
        <taxon>Eukaryota</taxon>
        <taxon>Fungi</taxon>
        <taxon>Dikarya</taxon>
        <taxon>Ascomycota</taxon>
        <taxon>Pezizomycotina</taxon>
        <taxon>Dothideomycetes</taxon>
        <taxon>Pleosporomycetidae</taxon>
        <taxon>Pleosporales</taxon>
        <taxon>Pleosporineae</taxon>
        <taxon>Leptosphaeriaceae</taxon>
        <taxon>Plenodomus</taxon>
    </lineage>
</organism>
<dbReference type="PROSITE" id="PS00086">
    <property type="entry name" value="CYTOCHROME_P450"/>
    <property type="match status" value="1"/>
</dbReference>
<dbReference type="CDD" id="cd11065">
    <property type="entry name" value="CYP64-like"/>
    <property type="match status" value="1"/>
</dbReference>
<dbReference type="PANTHER" id="PTHR46300">
    <property type="entry name" value="P450, PUTATIVE (EUROFUNG)-RELATED-RELATED"/>
    <property type="match status" value="1"/>
</dbReference>
<gene>
    <name evidence="8" type="ORF">T440DRAFT_530386</name>
</gene>
<dbReference type="Gene3D" id="1.10.630.10">
    <property type="entry name" value="Cytochrome P450"/>
    <property type="match status" value="1"/>
</dbReference>
<dbReference type="PANTHER" id="PTHR46300:SF11">
    <property type="entry name" value="OXIDOREDUCTASE, PUTATIVE-RELATED"/>
    <property type="match status" value="1"/>
</dbReference>
<dbReference type="AlphaFoldDB" id="A0A6A7B689"/>
<dbReference type="GO" id="GO:0005506">
    <property type="term" value="F:iron ion binding"/>
    <property type="evidence" value="ECO:0007669"/>
    <property type="project" value="InterPro"/>
</dbReference>
<dbReference type="PRINTS" id="PR00463">
    <property type="entry name" value="EP450I"/>
</dbReference>